<protein>
    <recommendedName>
        <fullName evidence="5">Amidohydrolase-related domain-containing protein</fullName>
    </recommendedName>
</protein>
<name>A0AAW0G9K4_9APHY</name>
<dbReference type="GO" id="GO:0046098">
    <property type="term" value="P:guanine metabolic process"/>
    <property type="evidence" value="ECO:0007669"/>
    <property type="project" value="TreeGrafter"/>
</dbReference>
<feature type="domain" description="Amidohydrolase-related" evidence="5">
    <location>
        <begin position="21"/>
        <end position="363"/>
    </location>
</feature>
<dbReference type="PANTHER" id="PTHR11271">
    <property type="entry name" value="GUANINE DEAMINASE"/>
    <property type="match status" value="1"/>
</dbReference>
<dbReference type="SUPFAM" id="SSF51556">
    <property type="entry name" value="Metallo-dependent hydrolases"/>
    <property type="match status" value="1"/>
</dbReference>
<evidence type="ECO:0000256" key="4">
    <source>
        <dbReference type="ARBA" id="ARBA00022833"/>
    </source>
</evidence>
<dbReference type="InterPro" id="IPR006680">
    <property type="entry name" value="Amidohydro-rel"/>
</dbReference>
<dbReference type="AlphaFoldDB" id="A0AAW0G9K4"/>
<dbReference type="InterPro" id="IPR051607">
    <property type="entry name" value="Metallo-dep_hydrolases"/>
</dbReference>
<evidence type="ECO:0000313" key="7">
    <source>
        <dbReference type="Proteomes" id="UP001385951"/>
    </source>
</evidence>
<evidence type="ECO:0000256" key="3">
    <source>
        <dbReference type="ARBA" id="ARBA00022801"/>
    </source>
</evidence>
<dbReference type="InterPro" id="IPR032466">
    <property type="entry name" value="Metal_Hydrolase"/>
</dbReference>
<dbReference type="PANTHER" id="PTHR11271:SF6">
    <property type="entry name" value="GUANINE DEAMINASE"/>
    <property type="match status" value="1"/>
</dbReference>
<dbReference type="Gene3D" id="2.30.40.10">
    <property type="entry name" value="Urease, subunit C, domain 1"/>
    <property type="match status" value="1"/>
</dbReference>
<evidence type="ECO:0000313" key="6">
    <source>
        <dbReference type="EMBL" id="KAK7690021.1"/>
    </source>
</evidence>
<comment type="caution">
    <text evidence="6">The sequence shown here is derived from an EMBL/GenBank/DDBJ whole genome shotgun (WGS) entry which is preliminary data.</text>
</comment>
<keyword evidence="3" id="KW-0378">Hydrolase</keyword>
<accession>A0AAW0G9K4</accession>
<dbReference type="GO" id="GO:0008892">
    <property type="term" value="F:guanine deaminase activity"/>
    <property type="evidence" value="ECO:0007669"/>
    <property type="project" value="TreeGrafter"/>
</dbReference>
<dbReference type="Pfam" id="PF01979">
    <property type="entry name" value="Amidohydro_1"/>
    <property type="match status" value="1"/>
</dbReference>
<evidence type="ECO:0000256" key="2">
    <source>
        <dbReference type="ARBA" id="ARBA00022723"/>
    </source>
</evidence>
<comment type="cofactor">
    <cofactor evidence="1">
        <name>Zn(2+)</name>
        <dbReference type="ChEBI" id="CHEBI:29105"/>
    </cofactor>
</comment>
<dbReference type="Gene3D" id="3.20.20.140">
    <property type="entry name" value="Metal-dependent hydrolases"/>
    <property type="match status" value="1"/>
</dbReference>
<sequence>MGASLNLLRDQPCYVVPEGSFLTPTFCDLHLHAPQFLYQGTGLHLPLMEWLNEYAFKAEERIDADPALARTVYTRLAQRLLEHGTGAVVLFGTIKEQTNLILAEVMQEAGIRAYVGKLSMDQSSRKTYVEASAEDSLEAASSFADHCFDLTKVLEQNQRLVEPILTPRFVPTCSDELLSGLGQLSKDKHLRIQSHMAEAHDQVAWVKEERGMDDIDVFKKHGLLTPQTIQAHCTFLDPPSLTVVAQHGTAIAHCPLSNAYFSALPFPLREALDTGVRVGLGTDIAGGYSVDIMNAMRQAVAVSRMREGSRIMTQNHSQNGNLSINWKEAMFLATAGGAAAMGLAHNTGKLTIGAPFDIQQIRLFNPEHRTSIGSLDLLDEETTESIWKLTLEHVEKWWCLGGVANRSAVWTQGHQRWSSTNKTV</sequence>
<evidence type="ECO:0000256" key="1">
    <source>
        <dbReference type="ARBA" id="ARBA00001947"/>
    </source>
</evidence>
<keyword evidence="4" id="KW-0862">Zinc</keyword>
<gene>
    <name evidence="6" type="ORF">QCA50_006665</name>
</gene>
<reference evidence="6 7" key="1">
    <citation type="submission" date="2022-09" db="EMBL/GenBank/DDBJ databases">
        <authorList>
            <person name="Palmer J.M."/>
        </authorList>
    </citation>
    <scope>NUCLEOTIDE SEQUENCE [LARGE SCALE GENOMIC DNA]</scope>
    <source>
        <strain evidence="6 7">DSM 7382</strain>
    </source>
</reference>
<keyword evidence="2" id="KW-0479">Metal-binding</keyword>
<keyword evidence="7" id="KW-1185">Reference proteome</keyword>
<dbReference type="InterPro" id="IPR011059">
    <property type="entry name" value="Metal-dep_hydrolase_composite"/>
</dbReference>
<proteinExistence type="predicted"/>
<dbReference type="GO" id="GO:0005829">
    <property type="term" value="C:cytosol"/>
    <property type="evidence" value="ECO:0007669"/>
    <property type="project" value="TreeGrafter"/>
</dbReference>
<dbReference type="GO" id="GO:0008270">
    <property type="term" value="F:zinc ion binding"/>
    <property type="evidence" value="ECO:0007669"/>
    <property type="project" value="TreeGrafter"/>
</dbReference>
<dbReference type="EMBL" id="JASBNA010000007">
    <property type="protein sequence ID" value="KAK7690021.1"/>
    <property type="molecule type" value="Genomic_DNA"/>
</dbReference>
<dbReference type="Proteomes" id="UP001385951">
    <property type="component" value="Unassembled WGS sequence"/>
</dbReference>
<evidence type="ECO:0000259" key="5">
    <source>
        <dbReference type="Pfam" id="PF01979"/>
    </source>
</evidence>
<organism evidence="6 7">
    <name type="scientific">Cerrena zonata</name>
    <dbReference type="NCBI Taxonomy" id="2478898"/>
    <lineage>
        <taxon>Eukaryota</taxon>
        <taxon>Fungi</taxon>
        <taxon>Dikarya</taxon>
        <taxon>Basidiomycota</taxon>
        <taxon>Agaricomycotina</taxon>
        <taxon>Agaricomycetes</taxon>
        <taxon>Polyporales</taxon>
        <taxon>Cerrenaceae</taxon>
        <taxon>Cerrena</taxon>
    </lineage>
</organism>